<evidence type="ECO:0000313" key="3">
    <source>
        <dbReference type="Proteomes" id="UP000198716"/>
    </source>
</evidence>
<evidence type="ECO:0000313" key="2">
    <source>
        <dbReference type="EMBL" id="SFE60726.1"/>
    </source>
</evidence>
<dbReference type="Proteomes" id="UP000198716">
    <property type="component" value="Unassembled WGS sequence"/>
</dbReference>
<evidence type="ECO:0000256" key="1">
    <source>
        <dbReference type="SAM" id="MobiDB-lite"/>
    </source>
</evidence>
<gene>
    <name evidence="2" type="ORF">SAMN04487819_1188</name>
</gene>
<feature type="region of interest" description="Disordered" evidence="1">
    <location>
        <begin position="1"/>
        <end position="43"/>
    </location>
</feature>
<name>A0A1I2BX33_9ACTN</name>
<protein>
    <submittedName>
        <fullName evidence="2">Uncharacterized protein</fullName>
    </submittedName>
</protein>
<reference evidence="3" key="1">
    <citation type="submission" date="2016-10" db="EMBL/GenBank/DDBJ databases">
        <authorList>
            <person name="Varghese N."/>
            <person name="Submissions S."/>
        </authorList>
    </citation>
    <scope>NUCLEOTIDE SEQUENCE [LARGE SCALE GENOMIC DNA]</scope>
    <source>
        <strain evidence="3">DSM 45004</strain>
    </source>
</reference>
<sequence>MSPGSGFAMSGSVLSGATARPEKARPENQPCLTAPIPLVGSTG</sequence>
<proteinExistence type="predicted"/>
<organism evidence="2 3">
    <name type="scientific">Actinopolyspora alba</name>
    <dbReference type="NCBI Taxonomy" id="673379"/>
    <lineage>
        <taxon>Bacteria</taxon>
        <taxon>Bacillati</taxon>
        <taxon>Actinomycetota</taxon>
        <taxon>Actinomycetes</taxon>
        <taxon>Actinopolysporales</taxon>
        <taxon>Actinopolysporaceae</taxon>
        <taxon>Actinopolyspora</taxon>
        <taxon>Actinopolyspora alba group</taxon>
    </lineage>
</organism>
<dbReference type="EMBL" id="FOMZ01000018">
    <property type="protein sequence ID" value="SFE60726.1"/>
    <property type="molecule type" value="Genomic_DNA"/>
</dbReference>
<accession>A0A1I2BX33</accession>
<keyword evidence="3" id="KW-1185">Reference proteome</keyword>
<dbReference type="AlphaFoldDB" id="A0A1I2BX33"/>